<dbReference type="SUPFAM" id="SSF52821">
    <property type="entry name" value="Rhodanese/Cell cycle control phosphatase"/>
    <property type="match status" value="1"/>
</dbReference>
<dbReference type="PANTHER" id="PTHR43031:SF1">
    <property type="entry name" value="PYRIDINE NUCLEOTIDE-DISULPHIDE OXIDOREDUCTASE"/>
    <property type="match status" value="1"/>
</dbReference>
<evidence type="ECO:0000313" key="2">
    <source>
        <dbReference type="EMBL" id="MBY9074287.1"/>
    </source>
</evidence>
<dbReference type="Gene3D" id="3.40.250.10">
    <property type="entry name" value="Rhodanese-like domain"/>
    <property type="match status" value="1"/>
</dbReference>
<dbReference type="InterPro" id="IPR001763">
    <property type="entry name" value="Rhodanese-like_dom"/>
</dbReference>
<name>A0ABS7RL51_9ACTN</name>
<comment type="caution">
    <text evidence="2">The sequence shown here is derived from an EMBL/GenBank/DDBJ whole genome shotgun (WGS) entry which is preliminary data.</text>
</comment>
<dbReference type="CDD" id="cd00158">
    <property type="entry name" value="RHOD"/>
    <property type="match status" value="1"/>
</dbReference>
<dbReference type="EMBL" id="JAIEZQ010000001">
    <property type="protein sequence ID" value="MBY9074287.1"/>
    <property type="molecule type" value="Genomic_DNA"/>
</dbReference>
<keyword evidence="3" id="KW-1185">Reference proteome</keyword>
<accession>A0ABS7RL51</accession>
<organism evidence="2 3">
    <name type="scientific">Nocardioides jiangsuensis</name>
    <dbReference type="NCBI Taxonomy" id="2866161"/>
    <lineage>
        <taxon>Bacteria</taxon>
        <taxon>Bacillati</taxon>
        <taxon>Actinomycetota</taxon>
        <taxon>Actinomycetes</taxon>
        <taxon>Propionibacteriales</taxon>
        <taxon>Nocardioidaceae</taxon>
        <taxon>Nocardioides</taxon>
    </lineage>
</organism>
<dbReference type="Pfam" id="PF00581">
    <property type="entry name" value="Rhodanese"/>
    <property type="match status" value="1"/>
</dbReference>
<reference evidence="2 3" key="1">
    <citation type="submission" date="2021-08" db="EMBL/GenBank/DDBJ databases">
        <title>Nocardioides bacterium WL0053 sp. nov., isolated from the sediment.</title>
        <authorList>
            <person name="Wang L."/>
            <person name="Zhang D."/>
            <person name="Zhang A."/>
        </authorList>
    </citation>
    <scope>NUCLEOTIDE SEQUENCE [LARGE SCALE GENOMIC DNA]</scope>
    <source>
        <strain evidence="2 3">WL0053</strain>
    </source>
</reference>
<dbReference type="RefSeq" id="WP_221023985.1">
    <property type="nucleotide sequence ID" value="NZ_JAIEZQ010000001.1"/>
</dbReference>
<protein>
    <submittedName>
        <fullName evidence="2">Rhodanese-like domain-containing protein</fullName>
    </submittedName>
</protein>
<dbReference type="PROSITE" id="PS50206">
    <property type="entry name" value="RHODANESE_3"/>
    <property type="match status" value="1"/>
</dbReference>
<dbReference type="PANTHER" id="PTHR43031">
    <property type="entry name" value="FAD-DEPENDENT OXIDOREDUCTASE"/>
    <property type="match status" value="1"/>
</dbReference>
<dbReference type="InterPro" id="IPR050229">
    <property type="entry name" value="GlpE_sulfurtransferase"/>
</dbReference>
<dbReference type="InterPro" id="IPR036873">
    <property type="entry name" value="Rhodanese-like_dom_sf"/>
</dbReference>
<feature type="domain" description="Rhodanese" evidence="1">
    <location>
        <begin position="18"/>
        <end position="104"/>
    </location>
</feature>
<proteinExistence type="predicted"/>
<evidence type="ECO:0000313" key="3">
    <source>
        <dbReference type="Proteomes" id="UP000754710"/>
    </source>
</evidence>
<sequence length="113" mass="12156">MTYGAIPTVDIAGVPDPLPQALHVLDVREDLEWQHGHIEGAQHIPLMELPGRLGEIPESRVLVVCKIGGRSAQAVGYLQARGLDAVNLEGGMVDWFAAGRAMVSENDQTPHVV</sequence>
<dbReference type="Proteomes" id="UP000754710">
    <property type="component" value="Unassembled WGS sequence"/>
</dbReference>
<dbReference type="SMART" id="SM00450">
    <property type="entry name" value="RHOD"/>
    <property type="match status" value="1"/>
</dbReference>
<evidence type="ECO:0000259" key="1">
    <source>
        <dbReference type="PROSITE" id="PS50206"/>
    </source>
</evidence>
<gene>
    <name evidence="2" type="ORF">K1X13_05570</name>
</gene>